<gene>
    <name evidence="5" type="ORF">Gocc_2889</name>
</gene>
<reference evidence="6" key="2">
    <citation type="journal article" date="2019" name="MicrobiologyOpen">
        <title>High-quality draft genome sequence of Gaiella occulta isolated from a 150 meter deep mineral water borehole and comparison with the genome sequences of other deep-branching lineages of the phylum Actinobacteria.</title>
        <authorList>
            <person name="Severino R."/>
            <person name="Froufe H.J.C."/>
            <person name="Barroso C."/>
            <person name="Albuquerque L."/>
            <person name="Lobo-da-Cunha A."/>
            <person name="da Costa M.S."/>
            <person name="Egas C."/>
        </authorList>
    </citation>
    <scope>NUCLEOTIDE SEQUENCE [LARGE SCALE GENOMIC DNA]</scope>
    <source>
        <strain evidence="6">F2-233</strain>
    </source>
</reference>
<dbReference type="GO" id="GO:0003676">
    <property type="term" value="F:nucleic acid binding"/>
    <property type="evidence" value="ECO:0007669"/>
    <property type="project" value="InterPro"/>
</dbReference>
<evidence type="ECO:0000256" key="1">
    <source>
        <dbReference type="ARBA" id="ARBA00001946"/>
    </source>
</evidence>
<sequence length="138" mass="16168">MKTAAAIALDDILEKDWQRQVIDLANTFGWQRPMHIYDSRRSEPGWPDLALVRDRLVLLELKRENGRLTADQKRWIRALLEAHVEVYVVRPRHYQELARVLQARGHVDGWTAAQYAARTHLLHELDHDLVPNARRHTA</sequence>
<keyword evidence="2" id="KW-0540">Nuclease</keyword>
<dbReference type="Proteomes" id="UP000254134">
    <property type="component" value="Unassembled WGS sequence"/>
</dbReference>
<evidence type="ECO:0000256" key="2">
    <source>
        <dbReference type="ARBA" id="ARBA00022722"/>
    </source>
</evidence>
<dbReference type="EMBL" id="QQZY01000010">
    <property type="protein sequence ID" value="RDI73289.1"/>
    <property type="molecule type" value="Genomic_DNA"/>
</dbReference>
<comment type="cofactor">
    <cofactor evidence="1">
        <name>Mg(2+)</name>
        <dbReference type="ChEBI" id="CHEBI:18420"/>
    </cofactor>
</comment>
<comment type="caution">
    <text evidence="5">The sequence shown here is derived from an EMBL/GenBank/DDBJ whole genome shotgun (WGS) entry which is preliminary data.</text>
</comment>
<dbReference type="AlphaFoldDB" id="A0A7M2YUJ6"/>
<keyword evidence="3" id="KW-0378">Hydrolase</keyword>
<keyword evidence="6" id="KW-1185">Reference proteome</keyword>
<dbReference type="InterPro" id="IPR011856">
    <property type="entry name" value="tRNA_endonuc-like_dom_sf"/>
</dbReference>
<proteinExistence type="predicted"/>
<dbReference type="GO" id="GO:0016788">
    <property type="term" value="F:hydrolase activity, acting on ester bonds"/>
    <property type="evidence" value="ECO:0007669"/>
    <property type="project" value="InterPro"/>
</dbReference>
<dbReference type="OrthoDB" id="4200941at2"/>
<reference evidence="5 6" key="1">
    <citation type="submission" date="2018-07" db="EMBL/GenBank/DDBJ databases">
        <title>High-quality-draft genome sequence of Gaiella occulta.</title>
        <authorList>
            <person name="Severino R."/>
            <person name="Froufe H.J.C."/>
            <person name="Rainey F.A."/>
            <person name="Barroso C."/>
            <person name="Albuquerque L."/>
            <person name="Lobo-Da-Cunha A."/>
            <person name="Da Costa M.S."/>
            <person name="Egas C."/>
        </authorList>
    </citation>
    <scope>NUCLEOTIDE SEQUENCE [LARGE SCALE GENOMIC DNA]</scope>
    <source>
        <strain evidence="5 6">F2-233</strain>
    </source>
</reference>
<protein>
    <submittedName>
        <fullName evidence="5">VRR-NUC domain-containing protein</fullName>
    </submittedName>
</protein>
<evidence type="ECO:0000259" key="4">
    <source>
        <dbReference type="SMART" id="SM00990"/>
    </source>
</evidence>
<dbReference type="SMART" id="SM00990">
    <property type="entry name" value="VRR_NUC"/>
    <property type="match status" value="1"/>
</dbReference>
<dbReference type="RefSeq" id="WP_114797283.1">
    <property type="nucleotide sequence ID" value="NZ_QQZY01000010.1"/>
</dbReference>
<name>A0A7M2YUJ6_9ACTN</name>
<accession>A0A7M2YUJ6</accession>
<evidence type="ECO:0000313" key="6">
    <source>
        <dbReference type="Proteomes" id="UP000254134"/>
    </source>
</evidence>
<dbReference type="Gene3D" id="3.40.1350.10">
    <property type="match status" value="1"/>
</dbReference>
<dbReference type="GO" id="GO:0004518">
    <property type="term" value="F:nuclease activity"/>
    <property type="evidence" value="ECO:0007669"/>
    <property type="project" value="UniProtKB-KW"/>
</dbReference>
<dbReference type="InterPro" id="IPR014883">
    <property type="entry name" value="VRR_NUC"/>
</dbReference>
<organism evidence="5 6">
    <name type="scientific">Gaiella occulta</name>
    <dbReference type="NCBI Taxonomy" id="1002870"/>
    <lineage>
        <taxon>Bacteria</taxon>
        <taxon>Bacillati</taxon>
        <taxon>Actinomycetota</taxon>
        <taxon>Thermoleophilia</taxon>
        <taxon>Gaiellales</taxon>
        <taxon>Gaiellaceae</taxon>
        <taxon>Gaiella</taxon>
    </lineage>
</organism>
<feature type="domain" description="VRR-NUC" evidence="4">
    <location>
        <begin position="12"/>
        <end position="93"/>
    </location>
</feature>
<evidence type="ECO:0000313" key="5">
    <source>
        <dbReference type="EMBL" id="RDI73289.1"/>
    </source>
</evidence>
<dbReference type="Pfam" id="PF08774">
    <property type="entry name" value="VRR_NUC"/>
    <property type="match status" value="1"/>
</dbReference>
<evidence type="ECO:0000256" key="3">
    <source>
        <dbReference type="ARBA" id="ARBA00022801"/>
    </source>
</evidence>